<dbReference type="GO" id="GO:0022857">
    <property type="term" value="F:transmembrane transporter activity"/>
    <property type="evidence" value="ECO:0007669"/>
    <property type="project" value="InterPro"/>
</dbReference>
<dbReference type="PANTHER" id="PTHR43385:SF1">
    <property type="entry name" value="RIBOFLAVIN TRANSPORTER RIBJ"/>
    <property type="match status" value="1"/>
</dbReference>
<evidence type="ECO:0000256" key="5">
    <source>
        <dbReference type="ARBA" id="ARBA00023136"/>
    </source>
</evidence>
<feature type="transmembrane region" description="Helical" evidence="6">
    <location>
        <begin position="150"/>
        <end position="169"/>
    </location>
</feature>
<evidence type="ECO:0000256" key="3">
    <source>
        <dbReference type="ARBA" id="ARBA00022692"/>
    </source>
</evidence>
<feature type="transmembrane region" description="Helical" evidence="6">
    <location>
        <begin position="31"/>
        <end position="52"/>
    </location>
</feature>
<gene>
    <name evidence="7" type="ORF">SAMN04489760_103161</name>
</gene>
<dbReference type="Gene3D" id="1.20.1250.20">
    <property type="entry name" value="MFS general substrate transporter like domains"/>
    <property type="match status" value="1"/>
</dbReference>
<proteinExistence type="predicted"/>
<accession>A0A1H7VBU7</accession>
<sequence length="175" mass="18068">MSAGLGLISQLSPLAQDVIKKATPGITPEALAIAGGSIVAISAIFNGLGRLFWAWTSDFIGRKGVFMTMFVTQAALYIYLPQVANVTLYTIAACYLLACYGGGFATMPAFAADSFGPANIGRIYGLMLTAWGCAGVAGPLVFSSPAIKPVALYVAAGLLIGGFVLAMSYKKPSKA</sequence>
<keyword evidence="2" id="KW-0813">Transport</keyword>
<dbReference type="Pfam" id="PF07690">
    <property type="entry name" value="MFS_1"/>
    <property type="match status" value="1"/>
</dbReference>
<evidence type="ECO:0000256" key="4">
    <source>
        <dbReference type="ARBA" id="ARBA00022989"/>
    </source>
</evidence>
<keyword evidence="5 6" id="KW-0472">Membrane</keyword>
<dbReference type="InterPro" id="IPR011701">
    <property type="entry name" value="MFS"/>
</dbReference>
<dbReference type="SUPFAM" id="SSF103473">
    <property type="entry name" value="MFS general substrate transporter"/>
    <property type="match status" value="1"/>
</dbReference>
<dbReference type="GO" id="GO:0016020">
    <property type="term" value="C:membrane"/>
    <property type="evidence" value="ECO:0007669"/>
    <property type="project" value="UniProtKB-SubCell"/>
</dbReference>
<comment type="subcellular location">
    <subcellularLocation>
        <location evidence="1">Membrane</location>
        <topology evidence="1">Multi-pass membrane protein</topology>
    </subcellularLocation>
</comment>
<organism evidence="7 8">
    <name type="scientific">Syntrophus gentianae</name>
    <dbReference type="NCBI Taxonomy" id="43775"/>
    <lineage>
        <taxon>Bacteria</taxon>
        <taxon>Pseudomonadati</taxon>
        <taxon>Thermodesulfobacteriota</taxon>
        <taxon>Syntrophia</taxon>
        <taxon>Syntrophales</taxon>
        <taxon>Syntrophaceae</taxon>
        <taxon>Syntrophus</taxon>
    </lineage>
</organism>
<feature type="transmembrane region" description="Helical" evidence="6">
    <location>
        <begin position="86"/>
        <end position="111"/>
    </location>
</feature>
<evidence type="ECO:0000256" key="6">
    <source>
        <dbReference type="SAM" id="Phobius"/>
    </source>
</evidence>
<dbReference type="InterPro" id="IPR052983">
    <property type="entry name" value="MFS_Riboflavin_Transporter"/>
</dbReference>
<keyword evidence="8" id="KW-1185">Reference proteome</keyword>
<feature type="transmembrane region" description="Helical" evidence="6">
    <location>
        <begin position="123"/>
        <end position="144"/>
    </location>
</feature>
<protein>
    <submittedName>
        <fullName evidence="7">Major Facilitator Superfamily protein</fullName>
    </submittedName>
</protein>
<evidence type="ECO:0000256" key="2">
    <source>
        <dbReference type="ARBA" id="ARBA00022448"/>
    </source>
</evidence>
<dbReference type="EMBL" id="FOBS01000003">
    <property type="protein sequence ID" value="SEM06751.1"/>
    <property type="molecule type" value="Genomic_DNA"/>
</dbReference>
<name>A0A1H7VBU7_9BACT</name>
<evidence type="ECO:0000313" key="7">
    <source>
        <dbReference type="EMBL" id="SEM06751.1"/>
    </source>
</evidence>
<dbReference type="AlphaFoldDB" id="A0A1H7VBU7"/>
<evidence type="ECO:0000256" key="1">
    <source>
        <dbReference type="ARBA" id="ARBA00004141"/>
    </source>
</evidence>
<dbReference type="Proteomes" id="UP000198744">
    <property type="component" value="Unassembled WGS sequence"/>
</dbReference>
<feature type="transmembrane region" description="Helical" evidence="6">
    <location>
        <begin position="64"/>
        <end position="80"/>
    </location>
</feature>
<dbReference type="STRING" id="43775.SAMN04489760_103161"/>
<keyword evidence="4 6" id="KW-1133">Transmembrane helix</keyword>
<keyword evidence="3 6" id="KW-0812">Transmembrane</keyword>
<dbReference type="PANTHER" id="PTHR43385">
    <property type="entry name" value="RIBOFLAVIN TRANSPORTER RIBJ"/>
    <property type="match status" value="1"/>
</dbReference>
<dbReference type="InterPro" id="IPR036259">
    <property type="entry name" value="MFS_trans_sf"/>
</dbReference>
<evidence type="ECO:0000313" key="8">
    <source>
        <dbReference type="Proteomes" id="UP000198744"/>
    </source>
</evidence>
<reference evidence="7 8" key="1">
    <citation type="submission" date="2016-10" db="EMBL/GenBank/DDBJ databases">
        <authorList>
            <person name="de Groot N.N."/>
        </authorList>
    </citation>
    <scope>NUCLEOTIDE SEQUENCE [LARGE SCALE GENOMIC DNA]</scope>
    <source>
        <strain evidence="7 8">DSM 8423</strain>
    </source>
</reference>